<evidence type="ECO:0000313" key="2">
    <source>
        <dbReference type="EMBL" id="CDP10498.1"/>
    </source>
</evidence>
<dbReference type="GO" id="GO:0005886">
    <property type="term" value="C:plasma membrane"/>
    <property type="evidence" value="ECO:0007669"/>
    <property type="project" value="TreeGrafter"/>
</dbReference>
<protein>
    <submittedName>
        <fullName evidence="2">Uncharacterized protein</fullName>
    </submittedName>
</protein>
<organism evidence="2 3">
    <name type="scientific">Coffea canephora</name>
    <name type="common">Robusta coffee</name>
    <dbReference type="NCBI Taxonomy" id="49390"/>
    <lineage>
        <taxon>Eukaryota</taxon>
        <taxon>Viridiplantae</taxon>
        <taxon>Streptophyta</taxon>
        <taxon>Embryophyta</taxon>
        <taxon>Tracheophyta</taxon>
        <taxon>Spermatophyta</taxon>
        <taxon>Magnoliopsida</taxon>
        <taxon>eudicotyledons</taxon>
        <taxon>Gunneridae</taxon>
        <taxon>Pentapetalae</taxon>
        <taxon>asterids</taxon>
        <taxon>lamiids</taxon>
        <taxon>Gentianales</taxon>
        <taxon>Rubiaceae</taxon>
        <taxon>Ixoroideae</taxon>
        <taxon>Gardenieae complex</taxon>
        <taxon>Bertiereae - Coffeeae clade</taxon>
        <taxon>Coffeeae</taxon>
        <taxon>Coffea</taxon>
    </lineage>
</organism>
<sequence length="503" mass="54997">MHHHAAVEGNTRRIGAETTSQNSTYLILAANRTHRKDPTDSFNYYTGGWNITNPHYIFSVAYSATGPFVFAVVWFIFFAVFLLCFCCRCCFCSRNSYGYSRTAYAVSVTCLAIFTIAAIGGIAFVFAGQDKFQDSIVNTTSFVLHEADDVIVKLGDVLHDLLAAKNSSVGRAVLPDDLKANIDSTGKTINAVTAQFRNITTKNSQDIRSLLSPLYYPVLMSPFRVLGLLLISLFATSLKAVECAVILILAVIGWILVAATFMMSGVFLLVHNAVADTCVALDEWLQNPTAHSALEEIIPQVDNQTAQEISSVTKGVTFGVVGMLNGIITNVSNADVPPDVGPPLYFHQNGPLVPVACNPYDSNLTDRKCADGEVSLKDAPQVWKKYVCQVSGGICSSPGRITPDDYDQLASTANTSYALYEDTPFVVGLIDSTYLKELFGGISRDYCPGLSKFTSWMYLGFISSSVAVMLSLLIWIFYARERRHRAYTKKVDSRSSAESPFAS</sequence>
<keyword evidence="1" id="KW-1133">Transmembrane helix</keyword>
<dbReference type="AlphaFoldDB" id="A0A068US92"/>
<dbReference type="OMA" id="HINRANE"/>
<feature type="transmembrane region" description="Helical" evidence="1">
    <location>
        <begin position="103"/>
        <end position="127"/>
    </location>
</feature>
<feature type="transmembrane region" description="Helical" evidence="1">
    <location>
        <begin position="246"/>
        <end position="270"/>
    </location>
</feature>
<dbReference type="InterPro" id="IPR040283">
    <property type="entry name" value="DDB_G0292058-like"/>
</dbReference>
<keyword evidence="3" id="KW-1185">Reference proteome</keyword>
<name>A0A068US92_COFCA</name>
<gene>
    <name evidence="2" type="ORF">GSCOC_T00031244001</name>
</gene>
<feature type="transmembrane region" description="Helical" evidence="1">
    <location>
        <begin position="68"/>
        <end position="91"/>
    </location>
</feature>
<keyword evidence="1" id="KW-0812">Transmembrane</keyword>
<dbReference type="PANTHER" id="PTHR31414:SF21">
    <property type="match status" value="1"/>
</dbReference>
<dbReference type="PhylomeDB" id="A0A068US92"/>
<dbReference type="EMBL" id="HG739129">
    <property type="protein sequence ID" value="CDP10498.1"/>
    <property type="molecule type" value="Genomic_DNA"/>
</dbReference>
<feature type="transmembrane region" description="Helical" evidence="1">
    <location>
        <begin position="456"/>
        <end position="479"/>
    </location>
</feature>
<proteinExistence type="predicted"/>
<dbReference type="OrthoDB" id="1937321at2759"/>
<feature type="transmembrane region" description="Helical" evidence="1">
    <location>
        <begin position="214"/>
        <end position="234"/>
    </location>
</feature>
<dbReference type="Gramene" id="CDP10498">
    <property type="protein sequence ID" value="CDP10498"/>
    <property type="gene ID" value="GSCOC_T00031244001"/>
</dbReference>
<dbReference type="PANTHER" id="PTHR31414">
    <property type="entry name" value="TRANSMEMBRANE PROTEIN DDB_G0292058"/>
    <property type="match status" value="1"/>
</dbReference>
<dbReference type="GO" id="GO:0009506">
    <property type="term" value="C:plasmodesma"/>
    <property type="evidence" value="ECO:0007669"/>
    <property type="project" value="TreeGrafter"/>
</dbReference>
<evidence type="ECO:0000313" key="3">
    <source>
        <dbReference type="Proteomes" id="UP000295252"/>
    </source>
</evidence>
<dbReference type="Proteomes" id="UP000295252">
    <property type="component" value="Chromosome VIII"/>
</dbReference>
<reference evidence="3" key="1">
    <citation type="journal article" date="2014" name="Science">
        <title>The coffee genome provides insight into the convergent evolution of caffeine biosynthesis.</title>
        <authorList>
            <person name="Denoeud F."/>
            <person name="Carretero-Paulet L."/>
            <person name="Dereeper A."/>
            <person name="Droc G."/>
            <person name="Guyot R."/>
            <person name="Pietrella M."/>
            <person name="Zheng C."/>
            <person name="Alberti A."/>
            <person name="Anthony F."/>
            <person name="Aprea G."/>
            <person name="Aury J.M."/>
            <person name="Bento P."/>
            <person name="Bernard M."/>
            <person name="Bocs S."/>
            <person name="Campa C."/>
            <person name="Cenci A."/>
            <person name="Combes M.C."/>
            <person name="Crouzillat D."/>
            <person name="Da Silva C."/>
            <person name="Daddiego L."/>
            <person name="De Bellis F."/>
            <person name="Dussert S."/>
            <person name="Garsmeur O."/>
            <person name="Gayraud T."/>
            <person name="Guignon V."/>
            <person name="Jahn K."/>
            <person name="Jamilloux V."/>
            <person name="Joet T."/>
            <person name="Labadie K."/>
            <person name="Lan T."/>
            <person name="Leclercq J."/>
            <person name="Lepelley M."/>
            <person name="Leroy T."/>
            <person name="Li L.T."/>
            <person name="Librado P."/>
            <person name="Lopez L."/>
            <person name="Munoz A."/>
            <person name="Noel B."/>
            <person name="Pallavicini A."/>
            <person name="Perrotta G."/>
            <person name="Poncet V."/>
            <person name="Pot D."/>
            <person name="Priyono X."/>
            <person name="Rigoreau M."/>
            <person name="Rouard M."/>
            <person name="Rozas J."/>
            <person name="Tranchant-Dubreuil C."/>
            <person name="VanBuren R."/>
            <person name="Zhang Q."/>
            <person name="Andrade A.C."/>
            <person name="Argout X."/>
            <person name="Bertrand B."/>
            <person name="de Kochko A."/>
            <person name="Graziosi G."/>
            <person name="Henry R.J."/>
            <person name="Jayarama X."/>
            <person name="Ming R."/>
            <person name="Nagai C."/>
            <person name="Rounsley S."/>
            <person name="Sankoff D."/>
            <person name="Giuliano G."/>
            <person name="Albert V.A."/>
            <person name="Wincker P."/>
            <person name="Lashermes P."/>
        </authorList>
    </citation>
    <scope>NUCLEOTIDE SEQUENCE [LARGE SCALE GENOMIC DNA]</scope>
    <source>
        <strain evidence="3">cv. DH200-94</strain>
    </source>
</reference>
<dbReference type="STRING" id="49390.A0A068US92"/>
<dbReference type="InParanoid" id="A0A068US92"/>
<evidence type="ECO:0000256" key="1">
    <source>
        <dbReference type="SAM" id="Phobius"/>
    </source>
</evidence>
<keyword evidence="1" id="KW-0472">Membrane</keyword>
<accession>A0A068US92</accession>